<gene>
    <name evidence="6" type="ORF">C7443_101371</name>
</gene>
<dbReference type="PANTHER" id="PTHR45739">
    <property type="entry name" value="MATRIX PROTEIN, PUTATIVE-RELATED"/>
    <property type="match status" value="1"/>
</dbReference>
<evidence type="ECO:0000313" key="7">
    <source>
        <dbReference type="Proteomes" id="UP000246569"/>
    </source>
</evidence>
<dbReference type="PROSITE" id="PS50268">
    <property type="entry name" value="CADHERIN_2"/>
    <property type="match status" value="2"/>
</dbReference>
<dbReference type="GO" id="GO:0009653">
    <property type="term" value="P:anatomical structure morphogenesis"/>
    <property type="evidence" value="ECO:0007669"/>
    <property type="project" value="TreeGrafter"/>
</dbReference>
<dbReference type="InterPro" id="IPR002126">
    <property type="entry name" value="Cadherin-like_dom"/>
</dbReference>
<sequence length="2843" mass="284576">MQISPHRADAAPANASAVDLVGSAPSIQLALEPRFVLDGAAAATAAGADSKPHDHQDSASDGDGSDAAQVTGHDAAAIANASATVEASSDGASAVSGRTIALIDTRIADYGVIAASQSADTEIIYVDAGSDGLALLSAAISDGSGTVTSVEIYAHGGSDELVLGSRTLDSTTIGTAEGELASWRDGLSADADILIYTCDLAATDSGRSLVDSIAAATGADVAASTDATGAATAGGDWTLEYSTGVIEHAGVAPSAFAGLLAATAISDTASAEPRETDEDSALTITGLSLSDGDDPAAMTLRIQSDGGTALVTLAGTATISSGSNGSADFTLSGSLADLNATIASFTFTPTADQNNTLSGYDPQITLTARDVSNNDSAVSYTLDNITVKPINDAPAIDASTVTPPNVYEGGSVSFTAATTLSGTPGFTASSIGLTDIDNTANQVIIKIAELPSSGQLTLDGNALSVGSTFAVSQLAQLTYTHDGSQVLAASTDSFKITIDDGAGGLLLDQNVTVNLLPANQAPAISGSVTVIEGEQDVSLSANGALPVPGSPERGAISASDPDDSSFSYAIVGLPSHGTLKYDGVVISSASAGSPYVISDLSLLTYSHDGSESPATDSFQIRITDAGGGTGTPATTVSTIDIGILDNNDDPVLTTNASPTLGSGSSITITSSMLQVTDVDSPSTTLTYTLTAIPDPADGYFLRDGTVLQVGSSFTQADIDAGLITYVTRSDTARTDSISFTVKDGEQRLYPYPRDGGIYVSGTDTLAVNTFNVIVSDTVTADTDPLPSPTPVSAAPSTGGSNTASLDEGATVTLDSTMLAASDSDNSAAEIVYRLLQLPSSGTIKLNGVALSYYGSFTQADVDAGLVSFVHAGGEDFIDSFTYTVSDGTSTTAVATFDLSITPQNDTPTASLGTPLTGTEGGTITIDASYIVLADADNSTSDLVPETGYAIDNVLSFRITGDVSHGTLKLDGAIVGIGSVISAADLAAGKLTYTHDGTENYSDSFTLVPLDNQGVTTATATNQLSQGSELTVPIALTMVNDAPVFVSKSEAVSGEAGPISEGGTLVILGATGYSNADGSGTPTAQPDSIAHLVYSDSDNTTEQRQYRITAAPSSGTLYLNGVALAVGSVFTQADLDAGRVSYKHNGSDSTSDYFDYVVSDGDYVVNDSTPFTQGSATTSSRFNISILSDANDKPTVSAAQSSVDVTATAGTAVSVPGLSVSDQDLGSISSGETDFLRVEISVIDSTETPVSDATLSYTAADPSTSPSNALVSGKGTNTLIVQGTKAEIDAILATLTVTYSTDADRADTLRVTVDDRLYDASGTLTGGANGGTSNEDHTPIDATNNRDSVDITLYASTTNDVPVLTNPSTYSANEDVALTLSGFTLSDADSFDKDVTVTVELYADAAHTTLASTTQGTLTINDTTGLSAWSGNGSNTVTLTGTVAEVQAALNALSFQTGLDYNNGPLYLHTTFTDWGHADNTGGNTVTVDNIINLVPVNDAPVLTVPGTQTLGSDSYIDIGGISFQDSKDTAQGASDDNYTVTIVAPTAGDQLAVTASGSVVVAGSGTGTLTLSGTRADINATLANNLRYTPIDPNGDNTYTLTVTVDDRNAGVGNGTEGSGIDGNNTTSATIDVRVSNTNEAPTLTVPAQSPSISEDSTANAITGITLSDSDDFGGIEQITLTVTHGSIDLPTHAGLTVTAGAYGSSTVTVQGTKADLNAALATLTYTPTADYHGSATLTVTANDLGNLGSGGAKTASQDVTITVNPVNDSPSLSGTTGFSTSEDSASAPRSAADIAGSLSYSDATDNQSGNGGGDTATAQTALAIVGNTASAAQGTWQYTLDGGTTWNNVSTSVSNSSAIVLDIANSDHQIRFVPAADFNGTPGTLSLRAADGTWNAITGVQNISSAVGGSGSWSASTATLTASVSPLNDAPSLTQTATSPTATENTSTGSGVSIDPVALLSAGTVIDVDLATTTGLSASVFGAGTLTVTLTDGVAGDELVLASGYTLPSGVIMSGGTADTPLTFTFDTDTTLTELNALLAALSYRNTSDNPTFDGSDTTRTYTIVLNDGNNLQSGGNAGGPAALAASTITGTITLVATNDPPTAVNDSNAITEDAVDNTVSGNVKPGTPGQDSDPDNSNAELTVSAVRTGAESGSGTAGTPGAPLDGQYGTLTLNPDGSYSYTLDNSNADVNALKDGDSLTETFTYTLSDGDGGSDTAELTITIHGHTDGAPAITPVDGNAGASGEASVYERGLVEADGSDATNGSIRLSTPDGLASITVGGTTVTLAQLQALGTTPIDIDTGEGTLRLDSFTVNTDIGGVPTDASLGYHYTLKTRLDQPGASESLDTIALVVTDAGNGSANGTLRVQIVDDTPTAQADSNTVAEEGTTVTTGNVVGSGSSGDVADRLGADLPANPVTQVGAGSGTPGTAVAAGTDSSSGSSVVGSFGTLTLGADGSYRYVLDTSNAVINALGTGDTQTDTFSYTITDADGDSSTTTLTITINGVNDAPTAVNDSNAITEDAVDNTVSGNVKPGTPGQDSDPDNSNAELTVSAVRTGAESGSGTAGTPGAPLDGQYGTLTLNPDGSYSYTLDNSNADVNALKDGDSLTETFTYTLSDGDGGSDTAELTITIHGHTDGAPAITPVDGNAGASGEASVYERGLVEADGSDATNGSIRLSTPDGLASITVGGTTVTLAQLQALGTTPIDIDTGEGTLRLDSFTVNTDIGGVPTDASLGYHYTLKTRLDQPGASESLDTIALVVTDAGNGSANGTLRLQIVNDTPTAYADRNTVAEEGTTVTTGNVVGSGSSGDVADRLGADLPANPVTQVGAGSGTPGTAVAAGT</sequence>
<dbReference type="PROSITE" id="PS51854">
    <property type="entry name" value="CSPG"/>
    <property type="match status" value="3"/>
</dbReference>
<feature type="compositionally biased region" description="Low complexity" evidence="4">
    <location>
        <begin position="59"/>
        <end position="68"/>
    </location>
</feature>
<dbReference type="Pfam" id="PF16184">
    <property type="entry name" value="Cadherin_3"/>
    <property type="match status" value="3"/>
</dbReference>
<dbReference type="NCBIfam" id="TIGR01965">
    <property type="entry name" value="VCBS_repeat"/>
    <property type="match status" value="3"/>
</dbReference>
<dbReference type="Pfam" id="PF14252">
    <property type="entry name" value="DUF4347"/>
    <property type="match status" value="1"/>
</dbReference>
<keyword evidence="7" id="KW-1185">Reference proteome</keyword>
<dbReference type="RefSeq" id="WP_170123447.1">
    <property type="nucleotide sequence ID" value="NZ_QGTJ01000001.1"/>
</dbReference>
<feature type="region of interest" description="Disordered" evidence="4">
    <location>
        <begin position="46"/>
        <end position="68"/>
    </location>
</feature>
<protein>
    <submittedName>
        <fullName evidence="6">VCBS repeat-containing protein</fullName>
    </submittedName>
</protein>
<feature type="compositionally biased region" description="Low complexity" evidence="4">
    <location>
        <begin position="2557"/>
        <end position="2572"/>
    </location>
</feature>
<dbReference type="InterPro" id="IPR010221">
    <property type="entry name" value="VCBS_dom"/>
</dbReference>
<dbReference type="Proteomes" id="UP000246569">
    <property type="component" value="Unassembled WGS sequence"/>
</dbReference>
<dbReference type="InterPro" id="IPR040853">
    <property type="entry name" value="RapA2_cadherin-like"/>
</dbReference>
<dbReference type="EMBL" id="QGTJ01000001">
    <property type="protein sequence ID" value="PWV65885.1"/>
    <property type="molecule type" value="Genomic_DNA"/>
</dbReference>
<evidence type="ECO:0000256" key="3">
    <source>
        <dbReference type="ARBA" id="ARBA00023180"/>
    </source>
</evidence>
<feature type="region of interest" description="Disordered" evidence="4">
    <location>
        <begin position="1930"/>
        <end position="1950"/>
    </location>
</feature>
<dbReference type="GO" id="GO:0016020">
    <property type="term" value="C:membrane"/>
    <property type="evidence" value="ECO:0007669"/>
    <property type="project" value="InterPro"/>
</dbReference>
<dbReference type="InterPro" id="IPR025592">
    <property type="entry name" value="DUF4347"/>
</dbReference>
<proteinExistence type="predicted"/>
<keyword evidence="1" id="KW-0732">Signal</keyword>
<feature type="region of interest" description="Disordered" evidence="4">
    <location>
        <begin position="2110"/>
        <end position="2140"/>
    </location>
</feature>
<reference evidence="6 7" key="1">
    <citation type="submission" date="2018-05" db="EMBL/GenBank/DDBJ databases">
        <title>Genomic Encyclopedia of Type Strains, Phase IV (KMG-IV): sequencing the most valuable type-strain genomes for metagenomic binning, comparative biology and taxonomic classification.</title>
        <authorList>
            <person name="Goeker M."/>
        </authorList>
    </citation>
    <scope>NUCLEOTIDE SEQUENCE [LARGE SCALE GENOMIC DNA]</scope>
    <source>
        <strain evidence="6 7">DSM 23606</strain>
    </source>
</reference>
<dbReference type="InterPro" id="IPR013783">
    <property type="entry name" value="Ig-like_fold"/>
</dbReference>
<organism evidence="6 7">
    <name type="scientific">Plasticicumulans acidivorans</name>
    <dbReference type="NCBI Taxonomy" id="886464"/>
    <lineage>
        <taxon>Bacteria</taxon>
        <taxon>Pseudomonadati</taxon>
        <taxon>Pseudomonadota</taxon>
        <taxon>Gammaproteobacteria</taxon>
        <taxon>Candidatus Competibacteraceae</taxon>
        <taxon>Plasticicumulans</taxon>
    </lineage>
</organism>
<feature type="region of interest" description="Disordered" evidence="4">
    <location>
        <begin position="2420"/>
        <end position="2443"/>
    </location>
</feature>
<feature type="compositionally biased region" description="Polar residues" evidence="4">
    <location>
        <begin position="1932"/>
        <end position="1950"/>
    </location>
</feature>
<evidence type="ECO:0000259" key="5">
    <source>
        <dbReference type="PROSITE" id="PS50268"/>
    </source>
</evidence>
<comment type="caution">
    <text evidence="6">The sequence shown here is derived from an EMBL/GenBank/DDBJ whole genome shotgun (WGS) entry which is preliminary data.</text>
</comment>
<feature type="domain" description="Cadherin" evidence="5">
    <location>
        <begin position="1645"/>
        <end position="1773"/>
    </location>
</feature>
<dbReference type="InterPro" id="IPR051561">
    <property type="entry name" value="FRAS1_ECM"/>
</dbReference>
<evidence type="ECO:0000313" key="6">
    <source>
        <dbReference type="EMBL" id="PWV65885.1"/>
    </source>
</evidence>
<feature type="region of interest" description="Disordered" evidence="4">
    <location>
        <begin position="2378"/>
        <end position="2403"/>
    </location>
</feature>
<feature type="region of interest" description="Disordered" evidence="4">
    <location>
        <begin position="1764"/>
        <end position="1793"/>
    </location>
</feature>
<dbReference type="Gene3D" id="2.60.40.10">
    <property type="entry name" value="Immunoglobulins"/>
    <property type="match status" value="2"/>
</dbReference>
<dbReference type="GO" id="GO:0007156">
    <property type="term" value="P:homophilic cell adhesion via plasma membrane adhesion molecules"/>
    <property type="evidence" value="ECO:0007669"/>
    <property type="project" value="InterPro"/>
</dbReference>
<dbReference type="PANTHER" id="PTHR45739:SF11">
    <property type="entry name" value="FRAS1-RELATED EXTRACELLULAR MATRIX PROTEIN 1-LIKE ISOFORM X1"/>
    <property type="match status" value="1"/>
</dbReference>
<dbReference type="Pfam" id="PF17803">
    <property type="entry name" value="Cadherin_4"/>
    <property type="match status" value="2"/>
</dbReference>
<evidence type="ECO:0000256" key="1">
    <source>
        <dbReference type="ARBA" id="ARBA00022729"/>
    </source>
</evidence>
<feature type="compositionally biased region" description="Low complexity" evidence="4">
    <location>
        <begin position="2429"/>
        <end position="2443"/>
    </location>
</feature>
<name>A0A317N069_9GAMM</name>
<feature type="domain" description="Cadherin" evidence="5">
    <location>
        <begin position="556"/>
        <end position="660"/>
    </location>
</feature>
<feature type="compositionally biased region" description="Low complexity" evidence="4">
    <location>
        <begin position="2382"/>
        <end position="2403"/>
    </location>
</feature>
<feature type="compositionally biased region" description="Low complexity" evidence="4">
    <location>
        <begin position="2799"/>
        <end position="2811"/>
    </location>
</feature>
<dbReference type="GO" id="GO:0005509">
    <property type="term" value="F:calcium ion binding"/>
    <property type="evidence" value="ECO:0007669"/>
    <property type="project" value="InterPro"/>
</dbReference>
<keyword evidence="3" id="KW-0325">Glycoprotein</keyword>
<feature type="non-terminal residue" evidence="6">
    <location>
        <position position="2843"/>
    </location>
</feature>
<feature type="region of interest" description="Disordered" evidence="4">
    <location>
        <begin position="2799"/>
        <end position="2843"/>
    </location>
</feature>
<dbReference type="InterPro" id="IPR039005">
    <property type="entry name" value="CSPG_rpt"/>
</dbReference>
<accession>A0A317N069</accession>
<keyword evidence="2" id="KW-0677">Repeat</keyword>
<feature type="compositionally biased region" description="Polar residues" evidence="4">
    <location>
        <begin position="1764"/>
        <end position="1785"/>
    </location>
</feature>
<evidence type="ECO:0000256" key="2">
    <source>
        <dbReference type="ARBA" id="ARBA00022737"/>
    </source>
</evidence>
<feature type="region of interest" description="Disordered" evidence="4">
    <location>
        <begin position="1322"/>
        <end position="1343"/>
    </location>
</feature>
<feature type="region of interest" description="Disordered" evidence="4">
    <location>
        <begin position="779"/>
        <end position="806"/>
    </location>
</feature>
<feature type="region of interest" description="Disordered" evidence="4">
    <location>
        <begin position="2523"/>
        <end position="2579"/>
    </location>
</feature>
<evidence type="ECO:0000256" key="4">
    <source>
        <dbReference type="SAM" id="MobiDB-lite"/>
    </source>
</evidence>